<evidence type="ECO:0000256" key="7">
    <source>
        <dbReference type="SAM" id="Phobius"/>
    </source>
</evidence>
<evidence type="ECO:0000256" key="3">
    <source>
        <dbReference type="ARBA" id="ARBA00022692"/>
    </source>
</evidence>
<dbReference type="Pfam" id="PF07228">
    <property type="entry name" value="SpoIIE"/>
    <property type="match status" value="1"/>
</dbReference>
<dbReference type="InterPro" id="IPR001932">
    <property type="entry name" value="PPM-type_phosphatase-like_dom"/>
</dbReference>
<feature type="transmembrane region" description="Helical" evidence="7">
    <location>
        <begin position="68"/>
        <end position="87"/>
    </location>
</feature>
<evidence type="ECO:0000256" key="2">
    <source>
        <dbReference type="ARBA" id="ARBA00022475"/>
    </source>
</evidence>
<evidence type="ECO:0000256" key="5">
    <source>
        <dbReference type="ARBA" id="ARBA00022989"/>
    </source>
</evidence>
<evidence type="ECO:0000256" key="6">
    <source>
        <dbReference type="ARBA" id="ARBA00023136"/>
    </source>
</evidence>
<dbReference type="GO" id="GO:0016791">
    <property type="term" value="F:phosphatase activity"/>
    <property type="evidence" value="ECO:0007669"/>
    <property type="project" value="TreeGrafter"/>
</dbReference>
<feature type="transmembrane region" description="Helical" evidence="7">
    <location>
        <begin position="234"/>
        <end position="252"/>
    </location>
</feature>
<accession>A0A7W3JNZ3</accession>
<dbReference type="Gene3D" id="3.60.40.10">
    <property type="entry name" value="PPM-type phosphatase domain"/>
    <property type="match status" value="1"/>
</dbReference>
<dbReference type="Pfam" id="PF05231">
    <property type="entry name" value="MASE1"/>
    <property type="match status" value="1"/>
</dbReference>
<evidence type="ECO:0000256" key="1">
    <source>
        <dbReference type="ARBA" id="ARBA00004651"/>
    </source>
</evidence>
<feature type="transmembrane region" description="Helical" evidence="7">
    <location>
        <begin position="273"/>
        <end position="292"/>
    </location>
</feature>
<evidence type="ECO:0000256" key="4">
    <source>
        <dbReference type="ARBA" id="ARBA00022801"/>
    </source>
</evidence>
<dbReference type="InterPro" id="IPR036457">
    <property type="entry name" value="PPM-type-like_dom_sf"/>
</dbReference>
<keyword evidence="2" id="KW-1003">Cell membrane</keyword>
<dbReference type="InterPro" id="IPR052016">
    <property type="entry name" value="Bact_Sigma-Reg"/>
</dbReference>
<evidence type="ECO:0000313" key="9">
    <source>
        <dbReference type="EMBL" id="MBA8816354.1"/>
    </source>
</evidence>
<feature type="transmembrane region" description="Helical" evidence="7">
    <location>
        <begin position="131"/>
        <end position="154"/>
    </location>
</feature>
<organism evidence="9 10">
    <name type="scientific">Microbacterium halimionae</name>
    <dbReference type="NCBI Taxonomy" id="1526413"/>
    <lineage>
        <taxon>Bacteria</taxon>
        <taxon>Bacillati</taxon>
        <taxon>Actinomycetota</taxon>
        <taxon>Actinomycetes</taxon>
        <taxon>Micrococcales</taxon>
        <taxon>Microbacteriaceae</taxon>
        <taxon>Microbacterium</taxon>
    </lineage>
</organism>
<keyword evidence="4" id="KW-0378">Hydrolase</keyword>
<keyword evidence="3 7" id="KW-0812">Transmembrane</keyword>
<evidence type="ECO:0000259" key="8">
    <source>
        <dbReference type="SMART" id="SM00331"/>
    </source>
</evidence>
<name>A0A7W3JNZ3_9MICO</name>
<keyword evidence="10" id="KW-1185">Reference proteome</keyword>
<dbReference type="SMART" id="SM00331">
    <property type="entry name" value="PP2C_SIG"/>
    <property type="match status" value="1"/>
</dbReference>
<reference evidence="9 10" key="1">
    <citation type="submission" date="2020-07" db="EMBL/GenBank/DDBJ databases">
        <title>Sequencing the genomes of 1000 actinobacteria strains.</title>
        <authorList>
            <person name="Klenk H.-P."/>
        </authorList>
    </citation>
    <scope>NUCLEOTIDE SEQUENCE [LARGE SCALE GENOMIC DNA]</scope>
    <source>
        <strain evidence="9 10">DSM 27576</strain>
    </source>
</reference>
<dbReference type="RefSeq" id="WP_208388179.1">
    <property type="nucleotide sequence ID" value="NZ_JAAOZB010000002.1"/>
</dbReference>
<feature type="domain" description="PPM-type phosphatase" evidence="8">
    <location>
        <begin position="445"/>
        <end position="653"/>
    </location>
</feature>
<protein>
    <submittedName>
        <fullName evidence="9">Integral membrane sensor domain MASE1</fullName>
    </submittedName>
</protein>
<dbReference type="PANTHER" id="PTHR43156:SF2">
    <property type="entry name" value="STAGE II SPORULATION PROTEIN E"/>
    <property type="match status" value="1"/>
</dbReference>
<dbReference type="Proteomes" id="UP000526083">
    <property type="component" value="Unassembled WGS sequence"/>
</dbReference>
<comment type="subcellular location">
    <subcellularLocation>
        <location evidence="1">Cell membrane</location>
        <topology evidence="1">Multi-pass membrane protein</topology>
    </subcellularLocation>
</comment>
<comment type="caution">
    <text evidence="9">The sequence shown here is derived from an EMBL/GenBank/DDBJ whole genome shotgun (WGS) entry which is preliminary data.</text>
</comment>
<dbReference type="PANTHER" id="PTHR43156">
    <property type="entry name" value="STAGE II SPORULATION PROTEIN E-RELATED"/>
    <property type="match status" value="1"/>
</dbReference>
<gene>
    <name evidence="9" type="ORF">FHX48_001427</name>
</gene>
<dbReference type="AlphaFoldDB" id="A0A7W3JNZ3"/>
<dbReference type="InterPro" id="IPR007895">
    <property type="entry name" value="MASE1"/>
</dbReference>
<feature type="transmembrane region" description="Helical" evidence="7">
    <location>
        <begin position="19"/>
        <end position="38"/>
    </location>
</feature>
<proteinExistence type="predicted"/>
<feature type="transmembrane region" description="Helical" evidence="7">
    <location>
        <begin position="197"/>
        <end position="222"/>
    </location>
</feature>
<dbReference type="GO" id="GO:0005886">
    <property type="term" value="C:plasma membrane"/>
    <property type="evidence" value="ECO:0007669"/>
    <property type="project" value="UniProtKB-SubCell"/>
</dbReference>
<dbReference type="SUPFAM" id="SSF81606">
    <property type="entry name" value="PP2C-like"/>
    <property type="match status" value="1"/>
</dbReference>
<sequence>MSPSGLAPATSQRPAWMRLALVVGGCLIGFFLLGTISLVTRPAAAASVAWWPAAGVALGMATRVSIRFVWMLAVAVSALTLPLALWIDNSLPHAIAISLCVGVELAVGALVMRGKRDALPELAMPRDIGRLVLAIVLSAAVFDILISSVDLIFTTPERAFERFSTVFSRHAAGMLVVAPLFMKMPRRRSRASGAESVVQFVAAIGLSIYVFVGNATLPLAFLPFVPLVWAAMRMSTRLVLVETLVISVVATYGSSIGKGPFSFDRLDSVEGAVVLQVFQLSMVVVFLLLSLANGREADTRAQLVESEDLFRRNFDTSVAGMLIVTRDSEALSVIQSNDSARSMLPSINQGATDLRSILGADAHAEVATAATNLVDGNARLTLETNVGRIFEVSLSTLGSRANDDTFALQIFDITEARRARQLEQQELDRAGEVQRALSPGKLPPIPGWGFAALSVPAKQVGGDFYDVRISWPRAIIALGDVMGKGVGAGMLAAATRATLRSVEVSDSPKDVMIRTASLLDWDLRRTGAFVTMAYAVIDLNSGQVRLIDAGHGLSFIVRADGESVERIISEDLPLGLDSRWSESSPQLADGDSLLLLSDGILDRWGGDVDTFDDVVAACAKKSDGSPQSLIDLLGAGGEDVMNIDDVTAVVFRRESGQGLP</sequence>
<evidence type="ECO:0000313" key="10">
    <source>
        <dbReference type="Proteomes" id="UP000526083"/>
    </source>
</evidence>
<feature type="transmembrane region" description="Helical" evidence="7">
    <location>
        <begin position="93"/>
        <end position="111"/>
    </location>
</feature>
<keyword evidence="6 7" id="KW-0472">Membrane</keyword>
<dbReference type="EMBL" id="JACGWY010000002">
    <property type="protein sequence ID" value="MBA8816354.1"/>
    <property type="molecule type" value="Genomic_DNA"/>
</dbReference>
<keyword evidence="5 7" id="KW-1133">Transmembrane helix</keyword>